<dbReference type="InterPro" id="IPR050697">
    <property type="entry name" value="Adenylyl/Guanylyl_Cyclase_3/4"/>
</dbReference>
<evidence type="ECO:0000313" key="5">
    <source>
        <dbReference type="Proteomes" id="UP000294911"/>
    </source>
</evidence>
<dbReference type="EMBL" id="SLXQ01000010">
    <property type="protein sequence ID" value="TCP48598.1"/>
    <property type="molecule type" value="Genomic_DNA"/>
</dbReference>
<dbReference type="OrthoDB" id="310836at2"/>
<sequence length="345" mass="38146">MNPTDSDQLTEQTDQPAAEPEDDAELEIVQRRIERILLGGRRKYTRHQVAERAGVSMERTAQLWRAMGFASTEDDAVLFTDSDVQALRVAEALVQNGILDVSAQVSTARALGQHLARIAEWQVDLLRSAIAANPELAGNDRRLTRFIDQLLPQLEEVQSLVWRRHLAAYAGRALATQDEDLDTRISAVGFVDMVGYTSLTRQSSATELSTVLERFEAVAAGIVADHYGRVVKTLGDEVLFLAGTPRDAAEIALHLVDAAEEDDLLPSLRAGLAYGRVLGRYGDVYGSTVNIASRLTSIARPARVLVDRAFAEALREDSRYVLRPRRPVSVRGFHRLKPAVLRRAQ</sequence>
<keyword evidence="5" id="KW-1185">Reference proteome</keyword>
<accession>A0A4R2QJD5</accession>
<evidence type="ECO:0000256" key="2">
    <source>
        <dbReference type="SAM" id="MobiDB-lite"/>
    </source>
</evidence>
<dbReference type="Pfam" id="PF00211">
    <property type="entry name" value="Guanylate_cyc"/>
    <property type="match status" value="1"/>
</dbReference>
<feature type="domain" description="Guanylate cyclase" evidence="3">
    <location>
        <begin position="187"/>
        <end position="296"/>
    </location>
</feature>
<dbReference type="Proteomes" id="UP000294911">
    <property type="component" value="Unassembled WGS sequence"/>
</dbReference>
<evidence type="ECO:0000256" key="1">
    <source>
        <dbReference type="ARBA" id="ARBA00005381"/>
    </source>
</evidence>
<gene>
    <name evidence="4" type="ORF">EV191_110158</name>
</gene>
<feature type="compositionally biased region" description="Polar residues" evidence="2">
    <location>
        <begin position="1"/>
        <end position="15"/>
    </location>
</feature>
<proteinExistence type="inferred from homology"/>
<dbReference type="SUPFAM" id="SSF55073">
    <property type="entry name" value="Nucleotide cyclase"/>
    <property type="match status" value="1"/>
</dbReference>
<dbReference type="GO" id="GO:0006171">
    <property type="term" value="P:cAMP biosynthetic process"/>
    <property type="evidence" value="ECO:0007669"/>
    <property type="project" value="TreeGrafter"/>
</dbReference>
<dbReference type="InterPro" id="IPR001054">
    <property type="entry name" value="A/G_cyclase"/>
</dbReference>
<dbReference type="RefSeq" id="WP_132878868.1">
    <property type="nucleotide sequence ID" value="NZ_SLXQ01000010.1"/>
</dbReference>
<dbReference type="PROSITE" id="PS50125">
    <property type="entry name" value="GUANYLATE_CYCLASE_2"/>
    <property type="match status" value="1"/>
</dbReference>
<dbReference type="InterPro" id="IPR032026">
    <property type="entry name" value="Ad_Cy_reg"/>
</dbReference>
<dbReference type="GO" id="GO:0035556">
    <property type="term" value="P:intracellular signal transduction"/>
    <property type="evidence" value="ECO:0007669"/>
    <property type="project" value="InterPro"/>
</dbReference>
<dbReference type="AlphaFoldDB" id="A0A4R2QJD5"/>
<dbReference type="PANTHER" id="PTHR43081:SF19">
    <property type="entry name" value="PH-SENSITIVE ADENYLATE CYCLASE RV1264"/>
    <property type="match status" value="1"/>
</dbReference>
<protein>
    <submittedName>
        <fullName evidence="4">Adenylate cyclase</fullName>
    </submittedName>
</protein>
<evidence type="ECO:0000259" key="3">
    <source>
        <dbReference type="PROSITE" id="PS50125"/>
    </source>
</evidence>
<comment type="caution">
    <text evidence="4">The sequence shown here is derived from an EMBL/GenBank/DDBJ whole genome shotgun (WGS) entry which is preliminary data.</text>
</comment>
<name>A0A4R2QJD5_9PSEU</name>
<dbReference type="CDD" id="cd07302">
    <property type="entry name" value="CHD"/>
    <property type="match status" value="1"/>
</dbReference>
<dbReference type="Gene3D" id="3.30.70.1230">
    <property type="entry name" value="Nucleotide cyclase"/>
    <property type="match status" value="1"/>
</dbReference>
<dbReference type="PANTHER" id="PTHR43081">
    <property type="entry name" value="ADENYLATE CYCLASE, TERMINAL-DIFFERENTIATION SPECIFIC-RELATED"/>
    <property type="match status" value="1"/>
</dbReference>
<organism evidence="4 5">
    <name type="scientific">Tamaricihabitans halophyticus</name>
    <dbReference type="NCBI Taxonomy" id="1262583"/>
    <lineage>
        <taxon>Bacteria</taxon>
        <taxon>Bacillati</taxon>
        <taxon>Actinomycetota</taxon>
        <taxon>Actinomycetes</taxon>
        <taxon>Pseudonocardiales</taxon>
        <taxon>Pseudonocardiaceae</taxon>
        <taxon>Tamaricihabitans</taxon>
    </lineage>
</organism>
<reference evidence="4 5" key="1">
    <citation type="submission" date="2019-03" db="EMBL/GenBank/DDBJ databases">
        <title>Genomic Encyclopedia of Type Strains, Phase IV (KMG-IV): sequencing the most valuable type-strain genomes for metagenomic binning, comparative biology and taxonomic classification.</title>
        <authorList>
            <person name="Goeker M."/>
        </authorList>
    </citation>
    <scope>NUCLEOTIDE SEQUENCE [LARGE SCALE GENOMIC DNA]</scope>
    <source>
        <strain evidence="4 5">DSM 45765</strain>
    </source>
</reference>
<feature type="region of interest" description="Disordered" evidence="2">
    <location>
        <begin position="1"/>
        <end position="23"/>
    </location>
</feature>
<evidence type="ECO:0000313" key="4">
    <source>
        <dbReference type="EMBL" id="TCP48598.1"/>
    </source>
</evidence>
<comment type="similarity">
    <text evidence="1">Belongs to the adenylyl cyclase class-3 family.</text>
</comment>
<dbReference type="InterPro" id="IPR029787">
    <property type="entry name" value="Nucleotide_cyclase"/>
</dbReference>
<dbReference type="Pfam" id="PF16701">
    <property type="entry name" value="Ad_Cy_reg"/>
    <property type="match status" value="1"/>
</dbReference>
<dbReference type="GO" id="GO:0004016">
    <property type="term" value="F:adenylate cyclase activity"/>
    <property type="evidence" value="ECO:0007669"/>
    <property type="project" value="UniProtKB-ARBA"/>
</dbReference>
<dbReference type="SMART" id="SM00044">
    <property type="entry name" value="CYCc"/>
    <property type="match status" value="1"/>
</dbReference>